<name>A0A1B6F182_9HEMI</name>
<dbReference type="EMBL" id="GECZ01025750">
    <property type="protein sequence ID" value="JAS44019.1"/>
    <property type="molecule type" value="Transcribed_RNA"/>
</dbReference>
<feature type="non-terminal residue" evidence="1">
    <location>
        <position position="123"/>
    </location>
</feature>
<sequence length="123" mass="13828">FSIGGLNPATSYSLTAPNRVTTPAFSLVVHTAPPPLAVRRLPIVTVPGVADPLRWHYQNIYYSSPNVWEDLVTSEYLLLLISENEYFQSNVISVKQPIMQKVRIVVMKNSECSICLFPELLHD</sequence>
<gene>
    <name evidence="1" type="ORF">g.25751</name>
</gene>
<evidence type="ECO:0000313" key="1">
    <source>
        <dbReference type="EMBL" id="JAS44019.1"/>
    </source>
</evidence>
<organism evidence="1">
    <name type="scientific">Cuerna arida</name>
    <dbReference type="NCBI Taxonomy" id="1464854"/>
    <lineage>
        <taxon>Eukaryota</taxon>
        <taxon>Metazoa</taxon>
        <taxon>Ecdysozoa</taxon>
        <taxon>Arthropoda</taxon>
        <taxon>Hexapoda</taxon>
        <taxon>Insecta</taxon>
        <taxon>Pterygota</taxon>
        <taxon>Neoptera</taxon>
        <taxon>Paraneoptera</taxon>
        <taxon>Hemiptera</taxon>
        <taxon>Auchenorrhyncha</taxon>
        <taxon>Membracoidea</taxon>
        <taxon>Cicadellidae</taxon>
        <taxon>Cicadellinae</taxon>
        <taxon>Proconiini</taxon>
        <taxon>Cuerna</taxon>
    </lineage>
</organism>
<protein>
    <submittedName>
        <fullName evidence="1">Uncharacterized protein</fullName>
    </submittedName>
</protein>
<feature type="non-terminal residue" evidence="1">
    <location>
        <position position="1"/>
    </location>
</feature>
<proteinExistence type="predicted"/>
<reference evidence="1" key="1">
    <citation type="submission" date="2015-11" db="EMBL/GenBank/DDBJ databases">
        <title>De novo transcriptome assembly of four potential Pierce s Disease insect vectors from Arizona vineyards.</title>
        <authorList>
            <person name="Tassone E.E."/>
        </authorList>
    </citation>
    <scope>NUCLEOTIDE SEQUENCE</scope>
</reference>
<dbReference type="AlphaFoldDB" id="A0A1B6F182"/>
<accession>A0A1B6F182</accession>